<dbReference type="WBParaSite" id="RSKR_0000690300.1">
    <property type="protein sequence ID" value="RSKR_0000690300.1"/>
    <property type="gene ID" value="RSKR_0000690300"/>
</dbReference>
<dbReference type="Proteomes" id="UP000095286">
    <property type="component" value="Unplaced"/>
</dbReference>
<reference evidence="2" key="1">
    <citation type="submission" date="2016-11" db="UniProtKB">
        <authorList>
            <consortium name="WormBaseParasite"/>
        </authorList>
    </citation>
    <scope>IDENTIFICATION</scope>
    <source>
        <strain evidence="2">KR3021</strain>
    </source>
</reference>
<protein>
    <submittedName>
        <fullName evidence="2">EF-hand domain-containing protein</fullName>
    </submittedName>
</protein>
<evidence type="ECO:0000313" key="2">
    <source>
        <dbReference type="WBParaSite" id="RSKR_0000690300.1"/>
    </source>
</evidence>
<accession>A0AC35U2V4</accession>
<organism evidence="1 2">
    <name type="scientific">Rhabditophanes sp. KR3021</name>
    <dbReference type="NCBI Taxonomy" id="114890"/>
    <lineage>
        <taxon>Eukaryota</taxon>
        <taxon>Metazoa</taxon>
        <taxon>Ecdysozoa</taxon>
        <taxon>Nematoda</taxon>
        <taxon>Chromadorea</taxon>
        <taxon>Rhabditida</taxon>
        <taxon>Tylenchina</taxon>
        <taxon>Panagrolaimomorpha</taxon>
        <taxon>Strongyloidoidea</taxon>
        <taxon>Alloionematidae</taxon>
        <taxon>Rhabditophanes</taxon>
    </lineage>
</organism>
<sequence>MNNLLSLFVCFFLLNNIFCHEFGKQNEIHDKEHLKEHLQDKIDVDRTNWTPAQERFYYFKLHDTNKDDLLDGLEISKAYTHHDHTKAKKPYEDYQIENLVDAVMDDMDGNKDGYISFPEYVDRTTPGRLSQDLSIKQVVTNTDHIVAHIQQIINTDKKDWSQEQHYFYYFSIHDTNKDSLIDGLEILKHYIHDNEDKGITEIPKDEELEDIVSFVMDEMDADNNGFITYSEYMAKVSE</sequence>
<proteinExistence type="predicted"/>
<name>A0AC35U2V4_9BILA</name>
<evidence type="ECO:0000313" key="1">
    <source>
        <dbReference type="Proteomes" id="UP000095286"/>
    </source>
</evidence>